<organism evidence="1">
    <name type="scientific">Salmonella enterica subsp. enterica serovar Paratyphi C</name>
    <dbReference type="NCBI Taxonomy" id="57046"/>
    <lineage>
        <taxon>Bacteria</taxon>
        <taxon>Pseudomonadati</taxon>
        <taxon>Pseudomonadota</taxon>
        <taxon>Gammaproteobacteria</taxon>
        <taxon>Enterobacterales</taxon>
        <taxon>Enterobacteriaceae</taxon>
        <taxon>Salmonella</taxon>
    </lineage>
</organism>
<evidence type="ECO:0000313" key="2">
    <source>
        <dbReference type="EMBL" id="HAE8321656.1"/>
    </source>
</evidence>
<reference evidence="1" key="2">
    <citation type="submission" date="2018-07" db="EMBL/GenBank/DDBJ databases">
        <authorList>
            <consortium name="NCBI Pathogen Detection Project"/>
        </authorList>
    </citation>
    <scope>NUCLEOTIDE SEQUENCE</scope>
    <source>
        <strain evidence="2">IP 2/88</strain>
        <strain evidence="1">IP 33 K</strain>
    </source>
</reference>
<accession>A0A6Y5YXK3</accession>
<dbReference type="EMBL" id="DAATGT010000024">
    <property type="protein sequence ID" value="HAE8321656.1"/>
    <property type="molecule type" value="Genomic_DNA"/>
</dbReference>
<protein>
    <submittedName>
        <fullName evidence="1">Uncharacterized protein</fullName>
    </submittedName>
</protein>
<name>A0A6Y5YXK3_SALET</name>
<proteinExistence type="predicted"/>
<reference evidence="1" key="1">
    <citation type="journal article" date="2018" name="Genome Biol.">
        <title>SKESA: strategic k-mer extension for scrupulous assemblies.</title>
        <authorList>
            <person name="Souvorov A."/>
            <person name="Agarwala R."/>
            <person name="Lipman D.J."/>
        </authorList>
    </citation>
    <scope>NUCLEOTIDE SEQUENCE</scope>
    <source>
        <strain evidence="2">IP 2/88</strain>
        <strain evidence="1">IP 33 K</strain>
    </source>
</reference>
<comment type="caution">
    <text evidence="1">The sequence shown here is derived from an EMBL/GenBank/DDBJ whole genome shotgun (WGS) entry which is preliminary data.</text>
</comment>
<sequence>MIFQRQKIILLAKKMFITDQEKVELERLHNSSRDGRGRVILPRIVDTRLSE</sequence>
<dbReference type="EMBL" id="DAAHMM010000028">
    <property type="protein sequence ID" value="HAB6615317.1"/>
    <property type="molecule type" value="Genomic_DNA"/>
</dbReference>
<gene>
    <name evidence="2" type="ORF">GNB42_004342</name>
    <name evidence="1" type="ORF">GNB54_004314</name>
</gene>
<dbReference type="AlphaFoldDB" id="A0A6Y5YXK3"/>
<evidence type="ECO:0000313" key="1">
    <source>
        <dbReference type="EMBL" id="HAB6615317.1"/>
    </source>
</evidence>